<keyword evidence="3 8" id="KW-1134">Transmembrane beta strand</keyword>
<dbReference type="SUPFAM" id="SSF56935">
    <property type="entry name" value="Porins"/>
    <property type="match status" value="1"/>
</dbReference>
<evidence type="ECO:0000256" key="2">
    <source>
        <dbReference type="ARBA" id="ARBA00022448"/>
    </source>
</evidence>
<dbReference type="InterPro" id="IPR039426">
    <property type="entry name" value="TonB-dep_rcpt-like"/>
</dbReference>
<dbReference type="Pfam" id="PF00593">
    <property type="entry name" value="TonB_dep_Rec_b-barrel"/>
    <property type="match status" value="1"/>
</dbReference>
<evidence type="ECO:0000259" key="12">
    <source>
        <dbReference type="Pfam" id="PF07715"/>
    </source>
</evidence>
<evidence type="ECO:0000256" key="9">
    <source>
        <dbReference type="RuleBase" id="RU003357"/>
    </source>
</evidence>
<evidence type="ECO:0000256" key="7">
    <source>
        <dbReference type="ARBA" id="ARBA00023237"/>
    </source>
</evidence>
<dbReference type="Gene3D" id="2.170.130.10">
    <property type="entry name" value="TonB-dependent receptor, plug domain"/>
    <property type="match status" value="1"/>
</dbReference>
<dbReference type="EMBL" id="JAJPWV010000003">
    <property type="protein sequence ID" value="MCD8741026.1"/>
    <property type="molecule type" value="Genomic_DNA"/>
</dbReference>
<keyword evidence="10" id="KW-0732">Signal</keyword>
<dbReference type="InterPro" id="IPR008969">
    <property type="entry name" value="CarboxyPept-like_regulatory"/>
</dbReference>
<evidence type="ECO:0000259" key="11">
    <source>
        <dbReference type="Pfam" id="PF00593"/>
    </source>
</evidence>
<dbReference type="Gene3D" id="2.40.170.20">
    <property type="entry name" value="TonB-dependent receptor, beta-barrel domain"/>
    <property type="match status" value="1"/>
</dbReference>
<dbReference type="InterPro" id="IPR036942">
    <property type="entry name" value="Beta-barrel_TonB_sf"/>
</dbReference>
<protein>
    <submittedName>
        <fullName evidence="13">TonB-dependent receptor</fullName>
    </submittedName>
</protein>
<keyword evidence="4 8" id="KW-0812">Transmembrane</keyword>
<keyword evidence="7 8" id="KW-0998">Cell outer membrane</keyword>
<evidence type="ECO:0000256" key="4">
    <source>
        <dbReference type="ARBA" id="ARBA00022692"/>
    </source>
</evidence>
<dbReference type="InterPro" id="IPR023997">
    <property type="entry name" value="TonB-dep_OMP_SusC/RagA_CS"/>
</dbReference>
<comment type="similarity">
    <text evidence="8 9">Belongs to the TonB-dependent receptor family.</text>
</comment>
<keyword evidence="2 8" id="KW-0813">Transport</keyword>
<feature type="domain" description="TonB-dependent receptor-like beta-barrel" evidence="11">
    <location>
        <begin position="401"/>
        <end position="961"/>
    </location>
</feature>
<keyword evidence="14" id="KW-1185">Reference proteome</keyword>
<accession>A0ABS8U1M8</accession>
<keyword evidence="6 8" id="KW-0472">Membrane</keyword>
<proteinExistence type="inferred from homology"/>
<evidence type="ECO:0000313" key="13">
    <source>
        <dbReference type="EMBL" id="MCD8741026.1"/>
    </source>
</evidence>
<dbReference type="PROSITE" id="PS52016">
    <property type="entry name" value="TONB_DEPENDENT_REC_3"/>
    <property type="match status" value="1"/>
</dbReference>
<dbReference type="InterPro" id="IPR023996">
    <property type="entry name" value="TonB-dep_OMP_SusC/RagA"/>
</dbReference>
<dbReference type="Pfam" id="PF07715">
    <property type="entry name" value="Plug"/>
    <property type="match status" value="1"/>
</dbReference>
<organism evidence="13 14">
    <name type="scientific">Mucilaginibacter roseus</name>
    <dbReference type="NCBI Taxonomy" id="1528868"/>
    <lineage>
        <taxon>Bacteria</taxon>
        <taxon>Pseudomonadati</taxon>
        <taxon>Bacteroidota</taxon>
        <taxon>Sphingobacteriia</taxon>
        <taxon>Sphingobacteriales</taxon>
        <taxon>Sphingobacteriaceae</taxon>
        <taxon>Mucilaginibacter</taxon>
    </lineage>
</organism>
<reference evidence="13 14" key="1">
    <citation type="submission" date="2021-12" db="EMBL/GenBank/DDBJ databases">
        <title>Mucilaginibacter roseus genome.</title>
        <authorList>
            <person name="Ferreira J.R."/>
            <person name="Newman J.D."/>
        </authorList>
    </citation>
    <scope>NUCLEOTIDE SEQUENCE [LARGE SCALE GENOMIC DNA]</scope>
    <source>
        <strain evidence="13 14">LMG 28454</strain>
    </source>
</reference>
<sequence>MLKNYKSCFKTSLKTAMLLLACLVSFATARAQTAPSATGIVKDSTGLALPGVTVNAQNTSSGKTISAVTDKDGIFNINNLENGGNYSFTFTYVGYLSKTLTGYAATAGNKISLAVVLKEGATALSQVVVTGYGRSSKAEVTGAITSVQAEDFNRGVISSPAQLLQGKVPGLNVTRSGNPNETGAIILRGPSTLRSGAQEPFYVIDGVPGASIALLAPEDIMTMDILKDASSTAIYGSRAANGVIMVTTRKAKPGEPRLSYSAYAGFEKVSNQIEVLTGDELRKYLADNNRSLNPVDNNEGANTNWQKELTRSAFSHNHNLSLSGNTGKTAYNVSMNYLKNQGIIKDSELERFILRANIDQKYFNDRLRLNVSAVNSITSTSDIPDEVYQNMLTYLPTVNVKQPDGSYTENFTRTRGYLNPVSLVDNSVLDGKVKTFLGNAMAEAKLFDGLRYTLSVSYQDEQNNNNAYYKRASGLAQGYNGYALRNSYTNNKKVLESFFNYDKTFGDHDVKLLAGYSWQEDRNNDGFSTSNRNFITDALTYNNLSLGNAPAGSTIAYDQVAPISTLRLISFYGRAQYNYKYKYMLQASLRRDGSSAFGVNNRWGYFPAVSAGWNMSKESFMENVKFVNDLKLRAGYGSSGNSLGFDAFTRLLLYQTSTTSRFYYNGNFINAVGPVQNPNPDLKWERTDMTNIGIDFGLFNNILTGSVDIYEKRTSDLIWNYNVSTTQYFVNTLTANAGKISNKGIEVMLSAKPFNGKDFKWTTTLNFSHNRNEVVSLSNDVFTLPYLQTAYLGGKGQSANPSQIVQEGYPIGTFLLARYAGKDANGVSQFFKADGSISNQPPVVADFSIVGNAQPKLLYGWNNSFSYKSFDFSFFLRGVYGNKVLNATLANLNSPSDASNVNIPRFTLGESPNDNNAYILSDRYLESGSYLRLDNATLGYTFKLKTRSINSLRFYATGNNLFIITDYRGIDPESNMGGLNPGVDNNNFYPKTRSFLLGMTVNF</sequence>
<comment type="caution">
    <text evidence="13">The sequence shown here is derived from an EMBL/GenBank/DDBJ whole genome shotgun (WGS) entry which is preliminary data.</text>
</comment>
<dbReference type="InterPro" id="IPR012910">
    <property type="entry name" value="Plug_dom"/>
</dbReference>
<feature type="chain" id="PRO_5045526267" evidence="10">
    <location>
        <begin position="32"/>
        <end position="1003"/>
    </location>
</feature>
<keyword evidence="5 9" id="KW-0798">TonB box</keyword>
<name>A0ABS8U1M8_9SPHI</name>
<gene>
    <name evidence="13" type="ORF">LT679_10470</name>
</gene>
<dbReference type="RefSeq" id="WP_232177500.1">
    <property type="nucleotide sequence ID" value="NZ_JAJPWV010000003.1"/>
</dbReference>
<comment type="subcellular location">
    <subcellularLocation>
        <location evidence="1 8">Cell outer membrane</location>
        <topology evidence="1 8">Multi-pass membrane protein</topology>
    </subcellularLocation>
</comment>
<keyword evidence="13" id="KW-0675">Receptor</keyword>
<evidence type="ECO:0000256" key="8">
    <source>
        <dbReference type="PROSITE-ProRule" id="PRU01360"/>
    </source>
</evidence>
<evidence type="ECO:0000256" key="6">
    <source>
        <dbReference type="ARBA" id="ARBA00023136"/>
    </source>
</evidence>
<dbReference type="InterPro" id="IPR037066">
    <property type="entry name" value="Plug_dom_sf"/>
</dbReference>
<dbReference type="NCBIfam" id="TIGR04056">
    <property type="entry name" value="OMP_RagA_SusC"/>
    <property type="match status" value="1"/>
</dbReference>
<feature type="signal peptide" evidence="10">
    <location>
        <begin position="1"/>
        <end position="31"/>
    </location>
</feature>
<dbReference type="Proteomes" id="UP001199919">
    <property type="component" value="Unassembled WGS sequence"/>
</dbReference>
<dbReference type="Pfam" id="PF13620">
    <property type="entry name" value="CarboxypepD_reg"/>
    <property type="match status" value="1"/>
</dbReference>
<feature type="domain" description="TonB-dependent receptor plug" evidence="12">
    <location>
        <begin position="137"/>
        <end position="243"/>
    </location>
</feature>
<evidence type="ECO:0000256" key="3">
    <source>
        <dbReference type="ARBA" id="ARBA00022452"/>
    </source>
</evidence>
<evidence type="ECO:0000256" key="1">
    <source>
        <dbReference type="ARBA" id="ARBA00004571"/>
    </source>
</evidence>
<dbReference type="NCBIfam" id="TIGR04057">
    <property type="entry name" value="SusC_RagA_signa"/>
    <property type="match status" value="1"/>
</dbReference>
<dbReference type="InterPro" id="IPR000531">
    <property type="entry name" value="Beta-barrel_TonB"/>
</dbReference>
<evidence type="ECO:0000256" key="5">
    <source>
        <dbReference type="ARBA" id="ARBA00023077"/>
    </source>
</evidence>
<evidence type="ECO:0000256" key="10">
    <source>
        <dbReference type="SAM" id="SignalP"/>
    </source>
</evidence>
<evidence type="ECO:0000313" key="14">
    <source>
        <dbReference type="Proteomes" id="UP001199919"/>
    </source>
</evidence>
<dbReference type="SUPFAM" id="SSF49464">
    <property type="entry name" value="Carboxypeptidase regulatory domain-like"/>
    <property type="match status" value="1"/>
</dbReference>
<dbReference type="Gene3D" id="2.60.40.1120">
    <property type="entry name" value="Carboxypeptidase-like, regulatory domain"/>
    <property type="match status" value="1"/>
</dbReference>